<dbReference type="InterPro" id="IPR050164">
    <property type="entry name" value="Peptidase_C19"/>
</dbReference>
<dbReference type="SUPFAM" id="SSF54001">
    <property type="entry name" value="Cysteine proteinases"/>
    <property type="match status" value="1"/>
</dbReference>
<evidence type="ECO:0000259" key="1">
    <source>
        <dbReference type="PROSITE" id="PS50235"/>
    </source>
</evidence>
<dbReference type="AlphaFoldDB" id="A0A6C0IVX3"/>
<dbReference type="CDD" id="cd02257">
    <property type="entry name" value="Peptidase_C19"/>
    <property type="match status" value="1"/>
</dbReference>
<dbReference type="GO" id="GO:0016579">
    <property type="term" value="P:protein deubiquitination"/>
    <property type="evidence" value="ECO:0007669"/>
    <property type="project" value="InterPro"/>
</dbReference>
<dbReference type="GO" id="GO:0005634">
    <property type="term" value="C:nucleus"/>
    <property type="evidence" value="ECO:0007669"/>
    <property type="project" value="TreeGrafter"/>
</dbReference>
<sequence>MSAPDETKSDSACSLTISPFGFYNTGSICYFNSLLQAFLSCKYINRAFDLVPYGKKTPLRNTYKKMIELATTDAKPQKMSSDILHILAGLGSMASRVERFDFGQQSAHEAFVYMVDALKLEHYFESIVDKTVKCSGRCGQTSIKQEKVICFPLFSLKTGDEVKSDLHLHTVVATPSGYVCSNIIGKKDDGSDDVCGETKKIEITERLRTASPYIVLQFNGYKKKQLIHYPKELLFSRHEKSDLVFHLISTVEHSGSLSGGHYWAGIKRHDKTYIANDISITESSSALDPTPNTYLAFYELE</sequence>
<dbReference type="PROSITE" id="PS50235">
    <property type="entry name" value="USP_3"/>
    <property type="match status" value="1"/>
</dbReference>
<reference evidence="2" key="1">
    <citation type="journal article" date="2020" name="Nature">
        <title>Giant virus diversity and host interactions through global metagenomics.</title>
        <authorList>
            <person name="Schulz F."/>
            <person name="Roux S."/>
            <person name="Paez-Espino D."/>
            <person name="Jungbluth S."/>
            <person name="Walsh D.A."/>
            <person name="Denef V.J."/>
            <person name="McMahon K.D."/>
            <person name="Konstantinidis K.T."/>
            <person name="Eloe-Fadrosh E.A."/>
            <person name="Kyrpides N.C."/>
            <person name="Woyke T."/>
        </authorList>
    </citation>
    <scope>NUCLEOTIDE SEQUENCE</scope>
    <source>
        <strain evidence="2">GVMAG-M-3300024336-7</strain>
    </source>
</reference>
<dbReference type="InterPro" id="IPR028889">
    <property type="entry name" value="USP"/>
</dbReference>
<feature type="domain" description="USP" evidence="1">
    <location>
        <begin position="20"/>
        <end position="301"/>
    </location>
</feature>
<dbReference type="InterPro" id="IPR001394">
    <property type="entry name" value="Peptidase_C19_UCH"/>
</dbReference>
<dbReference type="InterPro" id="IPR018200">
    <property type="entry name" value="USP_CS"/>
</dbReference>
<dbReference type="Gene3D" id="3.90.70.10">
    <property type="entry name" value="Cysteine proteinases"/>
    <property type="match status" value="1"/>
</dbReference>
<accession>A0A6C0IVX3</accession>
<dbReference type="InterPro" id="IPR038765">
    <property type="entry name" value="Papain-like_cys_pep_sf"/>
</dbReference>
<protein>
    <recommendedName>
        <fullName evidence="1">USP domain-containing protein</fullName>
    </recommendedName>
</protein>
<dbReference type="EMBL" id="MN740267">
    <property type="protein sequence ID" value="QHT96799.1"/>
    <property type="molecule type" value="Genomic_DNA"/>
</dbReference>
<dbReference type="GO" id="GO:0004843">
    <property type="term" value="F:cysteine-type deubiquitinase activity"/>
    <property type="evidence" value="ECO:0007669"/>
    <property type="project" value="InterPro"/>
</dbReference>
<dbReference type="GO" id="GO:0005829">
    <property type="term" value="C:cytosol"/>
    <property type="evidence" value="ECO:0007669"/>
    <property type="project" value="TreeGrafter"/>
</dbReference>
<dbReference type="PROSITE" id="PS00973">
    <property type="entry name" value="USP_2"/>
    <property type="match status" value="1"/>
</dbReference>
<dbReference type="PROSITE" id="PS00972">
    <property type="entry name" value="USP_1"/>
    <property type="match status" value="1"/>
</dbReference>
<name>A0A6C0IVX3_9ZZZZ</name>
<organism evidence="2">
    <name type="scientific">viral metagenome</name>
    <dbReference type="NCBI Taxonomy" id="1070528"/>
    <lineage>
        <taxon>unclassified sequences</taxon>
        <taxon>metagenomes</taxon>
        <taxon>organismal metagenomes</taxon>
    </lineage>
</organism>
<dbReference type="Pfam" id="PF00443">
    <property type="entry name" value="UCH"/>
    <property type="match status" value="1"/>
</dbReference>
<proteinExistence type="predicted"/>
<dbReference type="PANTHER" id="PTHR24006">
    <property type="entry name" value="UBIQUITIN CARBOXYL-TERMINAL HYDROLASE"/>
    <property type="match status" value="1"/>
</dbReference>
<evidence type="ECO:0000313" key="2">
    <source>
        <dbReference type="EMBL" id="QHT96799.1"/>
    </source>
</evidence>